<keyword evidence="11" id="KW-1185">Reference proteome</keyword>
<evidence type="ECO:0000313" key="10">
    <source>
        <dbReference type="EMBL" id="WFD03248.1"/>
    </source>
</evidence>
<dbReference type="InterPro" id="IPR016024">
    <property type="entry name" value="ARM-type_fold"/>
</dbReference>
<evidence type="ECO:0000256" key="8">
    <source>
        <dbReference type="RuleBase" id="RU367065"/>
    </source>
</evidence>
<dbReference type="SMART" id="SM01036">
    <property type="entry name" value="BP28CT"/>
    <property type="match status" value="1"/>
</dbReference>
<organism evidence="10 11">
    <name type="scientific">Malassezia obtusa</name>
    <dbReference type="NCBI Taxonomy" id="76774"/>
    <lineage>
        <taxon>Eukaryota</taxon>
        <taxon>Fungi</taxon>
        <taxon>Dikarya</taxon>
        <taxon>Basidiomycota</taxon>
        <taxon>Ustilaginomycotina</taxon>
        <taxon>Malasseziomycetes</taxon>
        <taxon>Malasseziales</taxon>
        <taxon>Malasseziaceae</taxon>
        <taxon>Malassezia</taxon>
    </lineage>
</organism>
<dbReference type="GO" id="GO:0045943">
    <property type="term" value="P:positive regulation of transcription by RNA polymerase I"/>
    <property type="evidence" value="ECO:0007669"/>
    <property type="project" value="TreeGrafter"/>
</dbReference>
<dbReference type="PANTHER" id="PTHR13457:SF1">
    <property type="entry name" value="HEAT REPEAT-CONTAINING PROTEIN 1"/>
    <property type="match status" value="1"/>
</dbReference>
<reference evidence="10" key="1">
    <citation type="submission" date="2023-03" db="EMBL/GenBank/DDBJ databases">
        <title>Mating type loci evolution in Malassezia.</title>
        <authorList>
            <person name="Coelho M.A."/>
        </authorList>
    </citation>
    <scope>NUCLEOTIDE SEQUENCE</scope>
    <source>
        <strain evidence="10">CBS 7876</strain>
    </source>
</reference>
<dbReference type="SUPFAM" id="SSF48371">
    <property type="entry name" value="ARM repeat"/>
    <property type="match status" value="1"/>
</dbReference>
<keyword evidence="5 8" id="KW-0698">rRNA processing</keyword>
<proteinExistence type="inferred from homology"/>
<accession>A0AAF0DZ36</accession>
<evidence type="ECO:0000256" key="3">
    <source>
        <dbReference type="ARBA" id="ARBA00015399"/>
    </source>
</evidence>
<evidence type="ECO:0000256" key="4">
    <source>
        <dbReference type="ARBA" id="ARBA00022517"/>
    </source>
</evidence>
<evidence type="ECO:0000256" key="5">
    <source>
        <dbReference type="ARBA" id="ARBA00022552"/>
    </source>
</evidence>
<dbReference type="InterPro" id="IPR040191">
    <property type="entry name" value="UTP10"/>
</dbReference>
<feature type="domain" description="BP28 C-terminal" evidence="9">
    <location>
        <begin position="1690"/>
        <end position="1833"/>
    </location>
</feature>
<dbReference type="PANTHER" id="PTHR13457">
    <property type="entry name" value="BAP28"/>
    <property type="match status" value="1"/>
</dbReference>
<dbReference type="Proteomes" id="UP001214603">
    <property type="component" value="Chromosome 3"/>
</dbReference>
<dbReference type="Pfam" id="PF23243">
    <property type="entry name" value="HEAT_HEATR1"/>
    <property type="match status" value="1"/>
</dbReference>
<dbReference type="GO" id="GO:0032040">
    <property type="term" value="C:small-subunit processome"/>
    <property type="evidence" value="ECO:0007669"/>
    <property type="project" value="TreeGrafter"/>
</dbReference>
<keyword evidence="4 8" id="KW-0690">Ribosome biogenesis</keyword>
<comment type="subcellular location">
    <subcellularLocation>
        <location evidence="1 8">Nucleus</location>
        <location evidence="1 8">Nucleolus</location>
    </subcellularLocation>
</comment>
<dbReference type="Gene3D" id="1.25.10.10">
    <property type="entry name" value="Leucine-rich Repeat Variant"/>
    <property type="match status" value="1"/>
</dbReference>
<dbReference type="Pfam" id="PF12397">
    <property type="entry name" value="U3snoRNP10"/>
    <property type="match status" value="1"/>
</dbReference>
<name>A0AAF0DZ36_9BASI</name>
<evidence type="ECO:0000259" key="9">
    <source>
        <dbReference type="SMART" id="SM01036"/>
    </source>
</evidence>
<dbReference type="GO" id="GO:0030515">
    <property type="term" value="F:snoRNA binding"/>
    <property type="evidence" value="ECO:0007669"/>
    <property type="project" value="TreeGrafter"/>
</dbReference>
<evidence type="ECO:0000313" key="11">
    <source>
        <dbReference type="Proteomes" id="UP001214603"/>
    </source>
</evidence>
<evidence type="ECO:0000256" key="7">
    <source>
        <dbReference type="ARBA" id="ARBA00023274"/>
    </source>
</evidence>
<dbReference type="GO" id="GO:0030686">
    <property type="term" value="C:90S preribosome"/>
    <property type="evidence" value="ECO:0007669"/>
    <property type="project" value="TreeGrafter"/>
</dbReference>
<evidence type="ECO:0000256" key="1">
    <source>
        <dbReference type="ARBA" id="ARBA00004604"/>
    </source>
</evidence>
<keyword evidence="7 8" id="KW-0687">Ribonucleoprotein</keyword>
<comment type="function">
    <text evidence="8">Involved in nucleolar processing of pre-18S ribosomal RNA.</text>
</comment>
<comment type="similarity">
    <text evidence="2 8">Belongs to the HEATR1/UTP10 family.</text>
</comment>
<keyword evidence="6 8" id="KW-0539">Nucleus</keyword>
<dbReference type="InterPro" id="IPR012954">
    <property type="entry name" value="BP28_C_dom"/>
</dbReference>
<dbReference type="Pfam" id="PF08146">
    <property type="entry name" value="BP28CT"/>
    <property type="match status" value="1"/>
</dbReference>
<evidence type="ECO:0000256" key="6">
    <source>
        <dbReference type="ARBA" id="ARBA00023242"/>
    </source>
</evidence>
<comment type="subunit">
    <text evidence="8">Component of the ribosomal small subunit (SSU) processome.</text>
</comment>
<dbReference type="EMBL" id="CP119936">
    <property type="protein sequence ID" value="WFD03248.1"/>
    <property type="molecule type" value="Genomic_DNA"/>
</dbReference>
<sequence length="1964" mass="206926">MTSLATQLAGLAAQRTARQDAASSLRVRDSYLFTPRVAAEQDYATVHALGVTGWEQLVHEDAALAEFAHADLLFGDESVRMDRATLPAAANEELDAACTALLALLGPVLLSRSAAKCLEWLVRRFAVHEHVPLALARAFLPYHTTPQFARMLQLLPVDRVPALHFLQPVKKAQTPLPTSVLVHAMGTRDDVLRLVADTAGARVPVPFWTATLVHFCLQPGKARRRHAHETLAILLPAALRLLAPPVDREAAVGALMVLCSLSTAHALAPAAVRSVLERVACVADDAAPPALARAVVACAFALCASPDEARAPFDDAPLVTDAALRALLALPELGAQIERAVREHDVRRFLAELLAALAAHLAWPEARALLDALLARAAPDALAAEACAALVRDADVQRAATWAPRIEVLAAVRQRRPAVLDAALDAARARDERRAWAVLSAVLHHAATGAVPPAEAAPPSAALWLGVHGGDAAQRELTLRELLAAVDARTVRADDALVRDAVLGTLAAPTVPLLEAVYGAAAVVHALPRDALLDAVAARVATDVSPAEYALHARFAAARLADDARGAQRTWEAVVWPYLLSAPHAAHALAALDGARGVLGTYAARLAGAPRERGPFAAHVVGALADALADAPDQAADAAFLLRAAERPVSRGGALALLVLTQVLARGVLRDADVVCAVAHGAVALVERHQLLAGDAEDVVLSAAPDAVLEPVLERVSRRSVRLLGVQLLYAVLAHAPVPGDASLFVATQQQSTREARVLWHAFHTLHAPRAGRAAQQLVPVLYARLGRDLLAFLAGVWAMEGEVGAELPAEAPAELHVELPAAADVPRRVLAAREAAQLVRHAAARGTLLDVQTLLPSVLLLLQSPAAVLRDAGAQLVAALAAMHRAAHAPAAEIYGYDAVYGAASAPLQYVDGATLAAYVECLAADTAAYVHDAEALAAAHAAALAGGKKEQGAFRSRVLCYVLSHAVAWPSVRAATGLLHAVHRVAAPCKLPTVAPLVVRAVDAGSAPEPYVALLFATYDARALTDATWDALLRALGAGGALQAAALDVLQRTLYAALGAAQREAAALRTLPVSDGVLVAVLRTLLAALNGAGDEEAGRAKRARADDDAQRDAAVVLITVLESLPSRTLALDAALVAALFDVVRAAVALHASVLFNAEYVLQLAMQVLCALFEHVTALPADVAQVVRADTIVHAIKISANTQSINHAILLLTRFARLDAELVLHNVMPIFTFVGHTVLQRDDRFTLAVVEQTLRSIIPAFVNAVRPQVVNAADARLALWLETRALLRIFSDAAAHIPRHRRQVFFRLLVEVLGARDFLAPVAMLLADRVAHRIDKAPAHAASLLQLPLGVLRAEPPEVRVAAVNQIWPEIQRLYAGDAAFLEAAPKRAYSEEHRAPARQALALLQLVRHALPADAAGLEQAAWFALCTQPTDAAGDDALDAVRAAAVRALADAPFLDVVRPLLRAERTAPGLLGAVPAAVPAEEVQRRGLALLGARAPVRDARVDDALLHVWAQHRGTPLGDEALAALHRSLEGAAGDAHLAALLPPLLAAADAPAVLALLARLVALVGVQALAHLAPLVGAACDATHGDAAHVAAGLALLAALFRALPPFLNAYVERAVRVLADTHVTTLVRTRAPGVRAAHRALQDAVVRRMPPAALLEALARAWGACDAAPLLALLHQAVRHLDRAATAAHYKGVFRFLLRAFALQGAGALADAPARAVHVYLALALKLSESQFRPLFLRTYDWAAVDPLEDADAPEAHALDARLLVLYALLAALLERLRGMVTGYLAVVYDQALATLERTKHTPDAPLWAAVVQCLTLGAHADEGSFWNAPRATRAVAPLLAPLPALGAEDTRTADAIARALLAIADAVPDDAYLRALNAALLTHAGSAARAERIHALTIAARVWAAHGTNLLAFVPETVAQLAELLDDVDPRVAAAALRLRREIEAALGEPLDSYLE</sequence>
<dbReference type="InterPro" id="IPR011989">
    <property type="entry name" value="ARM-like"/>
</dbReference>
<evidence type="ECO:0000256" key="2">
    <source>
        <dbReference type="ARBA" id="ARBA00010559"/>
    </source>
</evidence>
<dbReference type="GO" id="GO:0000462">
    <property type="term" value="P:maturation of SSU-rRNA from tricistronic rRNA transcript (SSU-rRNA, 5.8S rRNA, LSU-rRNA)"/>
    <property type="evidence" value="ECO:0007669"/>
    <property type="project" value="TreeGrafter"/>
</dbReference>
<gene>
    <name evidence="10" type="primary">UTP10</name>
    <name evidence="10" type="ORF">MOBT1_001937</name>
</gene>
<protein>
    <recommendedName>
        <fullName evidence="3 8">U3 small nucleolar RNA-associated protein 10</fullName>
    </recommendedName>
</protein>
<dbReference type="GO" id="GO:0034455">
    <property type="term" value="C:t-UTP complex"/>
    <property type="evidence" value="ECO:0007669"/>
    <property type="project" value="TreeGrafter"/>
</dbReference>
<dbReference type="InterPro" id="IPR056473">
    <property type="entry name" value="HEAT_Utp10/HEAT1"/>
</dbReference>
<dbReference type="InterPro" id="IPR022125">
    <property type="entry name" value="U3snoRNP10_N"/>
</dbReference>